<keyword evidence="3" id="KW-1185">Reference proteome</keyword>
<name>A0A9J5WJ47_SOLCO</name>
<dbReference type="AlphaFoldDB" id="A0A9J5WJ47"/>
<accession>A0A9J5WJ47</accession>
<evidence type="ECO:0008006" key="4">
    <source>
        <dbReference type="Google" id="ProtNLM"/>
    </source>
</evidence>
<protein>
    <recommendedName>
        <fullName evidence="4">Zinc finger PMZ-type domain-containing protein</fullName>
    </recommendedName>
</protein>
<dbReference type="OrthoDB" id="1219252at2759"/>
<sequence>MYPPQTWCMAYLDTICKNQMVDNNFTESFNSWVLEARGKPILKMLEDIRIKIMNRLREKETDANKWTIEYSPKCMKLFTAYMRITQLYSVDFNGDLGYEASEGEDRHTMNLVEKKCTYRSWKLTDISCPHAIKAMLYQKIEPKDEINWWYKHAMDPPDLMKTVGKSKTKRTREKDAVIKRAREWAHSRKGTKMTCREQGETLKRKRGRTEKESEEELEEELEEEFEEAHGEDYVINSSAPRPTQDEEYHFMTTPGMRINQQRATGNRVISFRGDHARISEPTDLPYSPTKLTWKGKEVVTGNLLERERQKKMGKLKTRKTNGKSHI</sequence>
<gene>
    <name evidence="2" type="ORF">H5410_055370</name>
</gene>
<evidence type="ECO:0000256" key="1">
    <source>
        <dbReference type="SAM" id="MobiDB-lite"/>
    </source>
</evidence>
<dbReference type="EMBL" id="JACXVP010000011">
    <property type="protein sequence ID" value="KAG5575236.1"/>
    <property type="molecule type" value="Genomic_DNA"/>
</dbReference>
<evidence type="ECO:0000313" key="3">
    <source>
        <dbReference type="Proteomes" id="UP000824120"/>
    </source>
</evidence>
<proteinExistence type="predicted"/>
<organism evidence="2 3">
    <name type="scientific">Solanum commersonii</name>
    <name type="common">Commerson's wild potato</name>
    <name type="synonym">Commerson's nightshade</name>
    <dbReference type="NCBI Taxonomy" id="4109"/>
    <lineage>
        <taxon>Eukaryota</taxon>
        <taxon>Viridiplantae</taxon>
        <taxon>Streptophyta</taxon>
        <taxon>Embryophyta</taxon>
        <taxon>Tracheophyta</taxon>
        <taxon>Spermatophyta</taxon>
        <taxon>Magnoliopsida</taxon>
        <taxon>eudicotyledons</taxon>
        <taxon>Gunneridae</taxon>
        <taxon>Pentapetalae</taxon>
        <taxon>asterids</taxon>
        <taxon>lamiids</taxon>
        <taxon>Solanales</taxon>
        <taxon>Solanaceae</taxon>
        <taxon>Solanoideae</taxon>
        <taxon>Solaneae</taxon>
        <taxon>Solanum</taxon>
    </lineage>
</organism>
<dbReference type="Proteomes" id="UP000824120">
    <property type="component" value="Chromosome 11"/>
</dbReference>
<reference evidence="2 3" key="1">
    <citation type="submission" date="2020-09" db="EMBL/GenBank/DDBJ databases">
        <title>De no assembly of potato wild relative species, Solanum commersonii.</title>
        <authorList>
            <person name="Cho K."/>
        </authorList>
    </citation>
    <scope>NUCLEOTIDE SEQUENCE [LARGE SCALE GENOMIC DNA]</scope>
    <source>
        <strain evidence="2">LZ3.2</strain>
        <tissue evidence="2">Leaf</tissue>
    </source>
</reference>
<dbReference type="PANTHER" id="PTHR31973">
    <property type="entry name" value="POLYPROTEIN, PUTATIVE-RELATED"/>
    <property type="match status" value="1"/>
</dbReference>
<evidence type="ECO:0000313" key="2">
    <source>
        <dbReference type="EMBL" id="KAG5575236.1"/>
    </source>
</evidence>
<feature type="region of interest" description="Disordered" evidence="1">
    <location>
        <begin position="196"/>
        <end position="216"/>
    </location>
</feature>
<comment type="caution">
    <text evidence="2">The sequence shown here is derived from an EMBL/GenBank/DDBJ whole genome shotgun (WGS) entry which is preliminary data.</text>
</comment>
<dbReference type="PANTHER" id="PTHR31973:SF189">
    <property type="entry name" value="TRANSPOSASE, MUDR, PLANT, MULE TRANSPOSASE DOMAIN PROTEIN-RELATED"/>
    <property type="match status" value="1"/>
</dbReference>